<dbReference type="GO" id="GO:0016787">
    <property type="term" value="F:hydrolase activity"/>
    <property type="evidence" value="ECO:0007669"/>
    <property type="project" value="UniProtKB-KW"/>
</dbReference>
<dbReference type="Gene3D" id="3.40.50.850">
    <property type="entry name" value="Isochorismatase-like"/>
    <property type="match status" value="1"/>
</dbReference>
<sequence>MTISKKDTPALLLIDVQKGFEDIKYWGSERNNLYAETNIELLLKFWRANNLPVFHIKHCSTTPNSPLKKGSPGNDFQDFIIPKDEEPIIEKEVNSAFIGTDLQEQLESKNINTLVIIGLTTDHCVSTTTRMAGNYGFTTYLVEDAVATFDKTGTNGRHYSAQLIHDTAIASLKDEFASILSTESLLKYVSKK</sequence>
<dbReference type="CDD" id="cd01014">
    <property type="entry name" value="nicotinamidase_related"/>
    <property type="match status" value="1"/>
</dbReference>
<reference evidence="3" key="1">
    <citation type="submission" date="2021-01" db="EMBL/GenBank/DDBJ databases">
        <authorList>
            <person name="Zhong Y.L."/>
        </authorList>
    </citation>
    <scope>NUCLEOTIDE SEQUENCE</scope>
    <source>
        <strain evidence="3">KCTC 23302</strain>
    </source>
</reference>
<dbReference type="InterPro" id="IPR036380">
    <property type="entry name" value="Isochorismatase-like_sf"/>
</dbReference>
<evidence type="ECO:0000313" key="4">
    <source>
        <dbReference type="Proteomes" id="UP000651057"/>
    </source>
</evidence>
<comment type="caution">
    <text evidence="3">The sequence shown here is derived from an EMBL/GenBank/DDBJ whole genome shotgun (WGS) entry which is preliminary data.</text>
</comment>
<organism evidence="3 4">
    <name type="scientific">Aquimarina mytili</name>
    <dbReference type="NCBI Taxonomy" id="874423"/>
    <lineage>
        <taxon>Bacteria</taxon>
        <taxon>Pseudomonadati</taxon>
        <taxon>Bacteroidota</taxon>
        <taxon>Flavobacteriia</taxon>
        <taxon>Flavobacteriales</taxon>
        <taxon>Flavobacteriaceae</taxon>
        <taxon>Aquimarina</taxon>
    </lineage>
</organism>
<dbReference type="RefSeq" id="WP_201920511.1">
    <property type="nucleotide sequence ID" value="NZ_BAABAX010000003.1"/>
</dbReference>
<keyword evidence="4" id="KW-1185">Reference proteome</keyword>
<dbReference type="SUPFAM" id="SSF52499">
    <property type="entry name" value="Isochorismatase-like hydrolases"/>
    <property type="match status" value="1"/>
</dbReference>
<keyword evidence="1 3" id="KW-0378">Hydrolase</keyword>
<dbReference type="InterPro" id="IPR050272">
    <property type="entry name" value="Isochorismatase-like_hydrls"/>
</dbReference>
<dbReference type="PANTHER" id="PTHR43540:SF1">
    <property type="entry name" value="ISOCHORISMATASE HYDROLASE"/>
    <property type="match status" value="1"/>
</dbReference>
<gene>
    <name evidence="3" type="ORF">JJQ60_12815</name>
</gene>
<evidence type="ECO:0000259" key="2">
    <source>
        <dbReference type="Pfam" id="PF00857"/>
    </source>
</evidence>
<protein>
    <submittedName>
        <fullName evidence="3">Cysteine hydrolase</fullName>
    </submittedName>
</protein>
<dbReference type="PANTHER" id="PTHR43540">
    <property type="entry name" value="PEROXYUREIDOACRYLATE/UREIDOACRYLATE AMIDOHYDROLASE-RELATED"/>
    <property type="match status" value="1"/>
</dbReference>
<dbReference type="AlphaFoldDB" id="A0A937DA54"/>
<dbReference type="InterPro" id="IPR000868">
    <property type="entry name" value="Isochorismatase-like_dom"/>
</dbReference>
<name>A0A937DA54_9FLAO</name>
<dbReference type="Proteomes" id="UP000651057">
    <property type="component" value="Unassembled WGS sequence"/>
</dbReference>
<proteinExistence type="predicted"/>
<dbReference type="EMBL" id="JAERQJ010000004">
    <property type="protein sequence ID" value="MBL0684402.1"/>
    <property type="molecule type" value="Genomic_DNA"/>
</dbReference>
<evidence type="ECO:0000313" key="3">
    <source>
        <dbReference type="EMBL" id="MBL0684402.1"/>
    </source>
</evidence>
<accession>A0A937DA54</accession>
<evidence type="ECO:0000256" key="1">
    <source>
        <dbReference type="ARBA" id="ARBA00022801"/>
    </source>
</evidence>
<feature type="domain" description="Isochorismatase-like" evidence="2">
    <location>
        <begin position="10"/>
        <end position="183"/>
    </location>
</feature>
<dbReference type="Pfam" id="PF00857">
    <property type="entry name" value="Isochorismatase"/>
    <property type="match status" value="1"/>
</dbReference>